<dbReference type="EMBL" id="JANPWB010000002">
    <property type="protein sequence ID" value="KAJ1210857.1"/>
    <property type="molecule type" value="Genomic_DNA"/>
</dbReference>
<keyword evidence="3" id="KW-1185">Reference proteome</keyword>
<evidence type="ECO:0000313" key="2">
    <source>
        <dbReference type="EMBL" id="KAJ1210857.1"/>
    </source>
</evidence>
<proteinExistence type="predicted"/>
<dbReference type="AlphaFoldDB" id="A0AAV7WE28"/>
<accession>A0AAV7WE28</accession>
<dbReference type="Proteomes" id="UP001066276">
    <property type="component" value="Chromosome 1_2"/>
</dbReference>
<sequence length="82" mass="8291">MPPEGSYCPLRRAAMGTTSSPSPGAPLTFLGSPRTAGLKVPDPHSCSPLSGATRAGSNHRRAPPPHLTAPPGLPASSRGPDQ</sequence>
<gene>
    <name evidence="2" type="ORF">NDU88_006219</name>
</gene>
<evidence type="ECO:0000313" key="3">
    <source>
        <dbReference type="Proteomes" id="UP001066276"/>
    </source>
</evidence>
<protein>
    <submittedName>
        <fullName evidence="2">Uncharacterized protein</fullName>
    </submittedName>
</protein>
<feature type="compositionally biased region" description="Pro residues" evidence="1">
    <location>
        <begin position="64"/>
        <end position="73"/>
    </location>
</feature>
<name>A0AAV7WE28_PLEWA</name>
<feature type="region of interest" description="Disordered" evidence="1">
    <location>
        <begin position="1"/>
        <end position="82"/>
    </location>
</feature>
<organism evidence="2 3">
    <name type="scientific">Pleurodeles waltl</name>
    <name type="common">Iberian ribbed newt</name>
    <dbReference type="NCBI Taxonomy" id="8319"/>
    <lineage>
        <taxon>Eukaryota</taxon>
        <taxon>Metazoa</taxon>
        <taxon>Chordata</taxon>
        <taxon>Craniata</taxon>
        <taxon>Vertebrata</taxon>
        <taxon>Euteleostomi</taxon>
        <taxon>Amphibia</taxon>
        <taxon>Batrachia</taxon>
        <taxon>Caudata</taxon>
        <taxon>Salamandroidea</taxon>
        <taxon>Salamandridae</taxon>
        <taxon>Pleurodelinae</taxon>
        <taxon>Pleurodeles</taxon>
    </lineage>
</organism>
<reference evidence="2" key="1">
    <citation type="journal article" date="2022" name="bioRxiv">
        <title>Sequencing and chromosome-scale assembly of the giantPleurodeles waltlgenome.</title>
        <authorList>
            <person name="Brown T."/>
            <person name="Elewa A."/>
            <person name="Iarovenko S."/>
            <person name="Subramanian E."/>
            <person name="Araus A.J."/>
            <person name="Petzold A."/>
            <person name="Susuki M."/>
            <person name="Suzuki K.-i.T."/>
            <person name="Hayashi T."/>
            <person name="Toyoda A."/>
            <person name="Oliveira C."/>
            <person name="Osipova E."/>
            <person name="Leigh N.D."/>
            <person name="Simon A."/>
            <person name="Yun M.H."/>
        </authorList>
    </citation>
    <scope>NUCLEOTIDE SEQUENCE</scope>
    <source>
        <strain evidence="2">20211129_DDA</strain>
        <tissue evidence="2">Liver</tissue>
    </source>
</reference>
<comment type="caution">
    <text evidence="2">The sequence shown here is derived from an EMBL/GenBank/DDBJ whole genome shotgun (WGS) entry which is preliminary data.</text>
</comment>
<evidence type="ECO:0000256" key="1">
    <source>
        <dbReference type="SAM" id="MobiDB-lite"/>
    </source>
</evidence>